<dbReference type="OrthoDB" id="9808195at2"/>
<dbReference type="InterPro" id="IPR002933">
    <property type="entry name" value="Peptidase_M20"/>
</dbReference>
<keyword evidence="2 4" id="KW-0378">Hydrolase</keyword>
<name>A0A1G8BYF5_9RHOO</name>
<feature type="binding site" evidence="3">
    <location>
        <position position="92"/>
    </location>
    <ligand>
        <name>Zn(2+)</name>
        <dbReference type="ChEBI" id="CHEBI:29105"/>
        <label>2</label>
    </ligand>
</feature>
<dbReference type="PANTHER" id="PTHR32494:SF5">
    <property type="entry name" value="ALLANTOATE AMIDOHYDROLASE"/>
    <property type="match status" value="1"/>
</dbReference>
<evidence type="ECO:0000256" key="2">
    <source>
        <dbReference type="ARBA" id="ARBA00022801"/>
    </source>
</evidence>
<feature type="binding site" evidence="3">
    <location>
        <position position="81"/>
    </location>
    <ligand>
        <name>Zn(2+)</name>
        <dbReference type="ChEBI" id="CHEBI:29105"/>
        <label>1</label>
    </ligand>
</feature>
<evidence type="ECO:0000313" key="4">
    <source>
        <dbReference type="EMBL" id="SDH38256.1"/>
    </source>
</evidence>
<dbReference type="EMBL" id="FNCY01000005">
    <property type="protein sequence ID" value="SDH38256.1"/>
    <property type="molecule type" value="Genomic_DNA"/>
</dbReference>
<dbReference type="Gene3D" id="3.30.70.360">
    <property type="match status" value="1"/>
</dbReference>
<dbReference type="SUPFAM" id="SSF53187">
    <property type="entry name" value="Zn-dependent exopeptidases"/>
    <property type="match status" value="1"/>
</dbReference>
<dbReference type="SUPFAM" id="SSF55031">
    <property type="entry name" value="Bacterial exopeptidase dimerisation domain"/>
    <property type="match status" value="1"/>
</dbReference>
<dbReference type="STRING" id="83767.SAMN05660652_01629"/>
<feature type="binding site" evidence="3">
    <location>
        <position position="127"/>
    </location>
    <ligand>
        <name>Zn(2+)</name>
        <dbReference type="ChEBI" id="CHEBI:29105"/>
        <label>2</label>
    </ligand>
</feature>
<sequence length="418" mass="45372">MDTKTLRPIAEKLFDDIRALSFDGVGVSRDSYGTKETATADFLRAFATDAGFKVSADRAGNLVIGFADTPADAPTIWCGSHIDSVPQGGNFDGLAGVVAGLLCLLEQQRSGVRSPIPLQVLGFRGEESAWFGKAYVGSGALLGQLEAEDLALRHRDSGETLGQCMERIGADMEAIAAQRLLFDPKKVRAFLELHIEQGPVMEARKLPVAVVSGIRGNIRHNHVQCFGASGHSGAIPRWLRRDAMFAVADLIMRVDEHWSELLERGTDLVVTTGMLSTNAAEHAASRIPGHVKFSFEVRSKSIDTLEAFYQLMRAECTAISRERQVRFEFDRRILSSPATMDPSLCTLLSKVCTELGTPFEVLPSGAGHDASMFANAGIPSGMVFVRNQNGSHNPEEAMDIGDFMAGVQVLHQGIQEIR</sequence>
<comment type="cofactor">
    <cofactor evidence="3">
        <name>Zn(2+)</name>
        <dbReference type="ChEBI" id="CHEBI:29105"/>
    </cofactor>
    <text evidence="3">Binds 2 Zn(2+) ions per subunit.</text>
</comment>
<dbReference type="Pfam" id="PF01546">
    <property type="entry name" value="Peptidase_M20"/>
    <property type="match status" value="1"/>
</dbReference>
<dbReference type="GO" id="GO:0016813">
    <property type="term" value="F:hydrolase activity, acting on carbon-nitrogen (but not peptide) bonds, in linear amidines"/>
    <property type="evidence" value="ECO:0007669"/>
    <property type="project" value="InterPro"/>
</dbReference>
<dbReference type="PANTHER" id="PTHR32494">
    <property type="entry name" value="ALLANTOATE DEIMINASE-RELATED"/>
    <property type="match status" value="1"/>
</dbReference>
<dbReference type="InterPro" id="IPR010158">
    <property type="entry name" value="Amidase_Cbmase"/>
</dbReference>
<dbReference type="RefSeq" id="WP_091936383.1">
    <property type="nucleotide sequence ID" value="NZ_FNCY01000005.1"/>
</dbReference>
<dbReference type="NCBIfam" id="NF006771">
    <property type="entry name" value="PRK09290.1-5"/>
    <property type="match status" value="1"/>
</dbReference>
<comment type="similarity">
    <text evidence="1">Belongs to the peptidase M20 family.</text>
</comment>
<evidence type="ECO:0000256" key="3">
    <source>
        <dbReference type="PIRSR" id="PIRSR001235-1"/>
    </source>
</evidence>
<proteinExistence type="inferred from homology"/>
<evidence type="ECO:0000313" key="5">
    <source>
        <dbReference type="Proteomes" id="UP000198607"/>
    </source>
</evidence>
<keyword evidence="5" id="KW-1185">Reference proteome</keyword>
<dbReference type="Gene3D" id="3.40.630.10">
    <property type="entry name" value="Zn peptidases"/>
    <property type="match status" value="1"/>
</dbReference>
<gene>
    <name evidence="4" type="ORF">SAMN05660652_01629</name>
</gene>
<dbReference type="Proteomes" id="UP000198607">
    <property type="component" value="Unassembled WGS sequence"/>
</dbReference>
<feature type="binding site" evidence="3">
    <location>
        <position position="194"/>
    </location>
    <ligand>
        <name>Zn(2+)</name>
        <dbReference type="ChEBI" id="CHEBI:29105"/>
        <label>1</label>
    </ligand>
</feature>
<feature type="binding site" evidence="3">
    <location>
        <position position="92"/>
    </location>
    <ligand>
        <name>Zn(2+)</name>
        <dbReference type="ChEBI" id="CHEBI:29105"/>
        <label>1</label>
    </ligand>
</feature>
<organism evidence="4 5">
    <name type="scientific">Propionivibrio dicarboxylicus</name>
    <dbReference type="NCBI Taxonomy" id="83767"/>
    <lineage>
        <taxon>Bacteria</taxon>
        <taxon>Pseudomonadati</taxon>
        <taxon>Pseudomonadota</taxon>
        <taxon>Betaproteobacteria</taxon>
        <taxon>Rhodocyclales</taxon>
        <taxon>Rhodocyclaceae</taxon>
        <taxon>Propionivibrio</taxon>
    </lineage>
</organism>
<accession>A0A1G8BYF5</accession>
<dbReference type="NCBIfam" id="TIGR01879">
    <property type="entry name" value="hydantase"/>
    <property type="match status" value="1"/>
</dbReference>
<feature type="binding site" evidence="3">
    <location>
        <position position="392"/>
    </location>
    <ligand>
        <name>Zn(2+)</name>
        <dbReference type="ChEBI" id="CHEBI:29105"/>
        <label>2</label>
    </ligand>
</feature>
<protein>
    <submittedName>
        <fullName evidence="4">N-carbamoyl-L-amino-acid hydrolase</fullName>
    </submittedName>
</protein>
<keyword evidence="3" id="KW-0862">Zinc</keyword>
<dbReference type="InterPro" id="IPR036264">
    <property type="entry name" value="Bact_exopeptidase_dim_dom"/>
</dbReference>
<dbReference type="PIRSF" id="PIRSF001235">
    <property type="entry name" value="Amidase_carbamoylase"/>
    <property type="match status" value="1"/>
</dbReference>
<dbReference type="AlphaFoldDB" id="A0A1G8BYF5"/>
<reference evidence="4 5" key="1">
    <citation type="submission" date="2016-10" db="EMBL/GenBank/DDBJ databases">
        <authorList>
            <person name="de Groot N.N."/>
        </authorList>
    </citation>
    <scope>NUCLEOTIDE SEQUENCE [LARGE SCALE GENOMIC DNA]</scope>
    <source>
        <strain evidence="4 5">DSM 5885</strain>
    </source>
</reference>
<dbReference type="GO" id="GO:0046872">
    <property type="term" value="F:metal ion binding"/>
    <property type="evidence" value="ECO:0007669"/>
    <property type="project" value="UniProtKB-KW"/>
</dbReference>
<keyword evidence="3" id="KW-0479">Metal-binding</keyword>
<evidence type="ECO:0000256" key="1">
    <source>
        <dbReference type="ARBA" id="ARBA00006153"/>
    </source>
</evidence>